<keyword evidence="3" id="KW-1185">Reference proteome</keyword>
<evidence type="ECO:0000313" key="2">
    <source>
        <dbReference type="EMBL" id="GAA4711505.1"/>
    </source>
</evidence>
<proteinExistence type="predicted"/>
<keyword evidence="1" id="KW-0812">Transmembrane</keyword>
<evidence type="ECO:0008006" key="4">
    <source>
        <dbReference type="Google" id="ProtNLM"/>
    </source>
</evidence>
<comment type="caution">
    <text evidence="2">The sequence shown here is derived from an EMBL/GenBank/DDBJ whole genome shotgun (WGS) entry which is preliminary data.</text>
</comment>
<feature type="transmembrane region" description="Helical" evidence="1">
    <location>
        <begin position="77"/>
        <end position="99"/>
    </location>
</feature>
<keyword evidence="1" id="KW-1133">Transmembrane helix</keyword>
<evidence type="ECO:0000313" key="3">
    <source>
        <dbReference type="Proteomes" id="UP001500325"/>
    </source>
</evidence>
<dbReference type="RefSeq" id="WP_345384376.1">
    <property type="nucleotide sequence ID" value="NZ_BAABIC010000032.1"/>
</dbReference>
<keyword evidence="1" id="KW-0472">Membrane</keyword>
<organism evidence="2 3">
    <name type="scientific">Pseudonocardia yuanmonensis</name>
    <dbReference type="NCBI Taxonomy" id="1095914"/>
    <lineage>
        <taxon>Bacteria</taxon>
        <taxon>Bacillati</taxon>
        <taxon>Actinomycetota</taxon>
        <taxon>Actinomycetes</taxon>
        <taxon>Pseudonocardiales</taxon>
        <taxon>Pseudonocardiaceae</taxon>
        <taxon>Pseudonocardia</taxon>
    </lineage>
</organism>
<evidence type="ECO:0000256" key="1">
    <source>
        <dbReference type="SAM" id="Phobius"/>
    </source>
</evidence>
<gene>
    <name evidence="2" type="ORF">GCM10023215_62290</name>
</gene>
<reference evidence="3" key="1">
    <citation type="journal article" date="2019" name="Int. J. Syst. Evol. Microbiol.">
        <title>The Global Catalogue of Microorganisms (GCM) 10K type strain sequencing project: providing services to taxonomists for standard genome sequencing and annotation.</title>
        <authorList>
            <consortium name="The Broad Institute Genomics Platform"/>
            <consortium name="The Broad Institute Genome Sequencing Center for Infectious Disease"/>
            <person name="Wu L."/>
            <person name="Ma J."/>
        </authorList>
    </citation>
    <scope>NUCLEOTIDE SEQUENCE [LARGE SCALE GENOMIC DNA]</scope>
    <source>
        <strain evidence="3">JCM 18055</strain>
    </source>
</reference>
<dbReference type="EMBL" id="BAABIC010000032">
    <property type="protein sequence ID" value="GAA4711505.1"/>
    <property type="molecule type" value="Genomic_DNA"/>
</dbReference>
<accession>A0ABP8XQ72</accession>
<protein>
    <recommendedName>
        <fullName evidence="4">DUF3618 domain-containing protein</fullName>
    </recommendedName>
</protein>
<sequence length="105" mass="11254">MGRTDELVVTDRRPVVDGTVLSSARLRAEVREQLAAERDGRDEEVARARVELRESLERLDSGLQALRARLAEKAQHAAKIAGGVVAVGAALTGAAVVAWKRSAPE</sequence>
<dbReference type="Proteomes" id="UP001500325">
    <property type="component" value="Unassembled WGS sequence"/>
</dbReference>
<name>A0ABP8XQ72_9PSEU</name>